<comment type="similarity">
    <text evidence="2 6">Belongs to the dTDP-4-dehydrorhamnose reductase family.</text>
</comment>
<dbReference type="SUPFAM" id="SSF51735">
    <property type="entry name" value="NAD(P)-binding Rossmann-fold domains"/>
    <property type="match status" value="1"/>
</dbReference>
<evidence type="ECO:0000256" key="6">
    <source>
        <dbReference type="RuleBase" id="RU364082"/>
    </source>
</evidence>
<comment type="catalytic activity">
    <reaction evidence="5 6">
        <text>dTDP-beta-L-rhamnose + NADP(+) = dTDP-4-dehydro-beta-L-rhamnose + NADPH + H(+)</text>
        <dbReference type="Rhea" id="RHEA:21796"/>
        <dbReference type="ChEBI" id="CHEBI:15378"/>
        <dbReference type="ChEBI" id="CHEBI:57510"/>
        <dbReference type="ChEBI" id="CHEBI:57783"/>
        <dbReference type="ChEBI" id="CHEBI:58349"/>
        <dbReference type="ChEBI" id="CHEBI:62830"/>
        <dbReference type="EC" id="1.1.1.133"/>
    </reaction>
</comment>
<dbReference type="NCBIfam" id="TIGR01214">
    <property type="entry name" value="rmlD"/>
    <property type="match status" value="1"/>
</dbReference>
<dbReference type="InterPro" id="IPR029903">
    <property type="entry name" value="RmlD-like-bd"/>
</dbReference>
<dbReference type="RefSeq" id="WP_267143576.1">
    <property type="nucleotide sequence ID" value="NZ_JAODIL010000078.1"/>
</dbReference>
<evidence type="ECO:0000313" key="9">
    <source>
        <dbReference type="Proteomes" id="UP001064262"/>
    </source>
</evidence>
<evidence type="ECO:0000313" key="8">
    <source>
        <dbReference type="EMBL" id="MCU5778833.1"/>
    </source>
</evidence>
<keyword evidence="6" id="KW-0521">NADP</keyword>
<dbReference type="AlphaFoldDB" id="A0A9J6PKJ7"/>
<dbReference type="InterPro" id="IPR036291">
    <property type="entry name" value="NAD(P)-bd_dom_sf"/>
</dbReference>
<evidence type="ECO:0000256" key="5">
    <source>
        <dbReference type="ARBA" id="ARBA00048200"/>
    </source>
</evidence>
<dbReference type="EMBL" id="JAODIM010000042">
    <property type="protein sequence ID" value="MCU5778833.1"/>
    <property type="molecule type" value="Genomic_DNA"/>
</dbReference>
<dbReference type="GO" id="GO:0019305">
    <property type="term" value="P:dTDP-rhamnose biosynthetic process"/>
    <property type="evidence" value="ECO:0007669"/>
    <property type="project" value="TreeGrafter"/>
</dbReference>
<evidence type="ECO:0000259" key="7">
    <source>
        <dbReference type="Pfam" id="PF04321"/>
    </source>
</evidence>
<dbReference type="CDD" id="cd05254">
    <property type="entry name" value="dTDP_HR_like_SDR_e"/>
    <property type="match status" value="1"/>
</dbReference>
<sequence length="299" mass="32779">MNILLFGKSGQVGWELQRALAPLGNVIALDSRSTDYCADFTRPEDVARTVRHIKPDVVVNAAAYTAVDKAEGESELAEIINATAVEAIAKAAQEVGAWLVHYSTDYVFPGDGSRAWRESDATAPLNRYGATKLAGEQAIQQCCDKYLIFRTSWVYATKGNNFAKTMLRLAKERPELSVIDDQHGAPTSAELLADCTAHAIKSALQRPEVAGIYHLAAGGSTSWFDYASLVFAEAKKAGVELTLTTVHPIATSYYPTPARRPLNSRLDTQKFRNTFDLTLPEWQSGVQRMLDELIALRAI</sequence>
<dbReference type="Pfam" id="PF04321">
    <property type="entry name" value="RmlD_sub_bind"/>
    <property type="match status" value="1"/>
</dbReference>
<dbReference type="Proteomes" id="UP001064262">
    <property type="component" value="Unassembled WGS sequence"/>
</dbReference>
<keyword evidence="9" id="KW-1185">Reference proteome</keyword>
<dbReference type="PANTHER" id="PTHR10491:SF4">
    <property type="entry name" value="METHIONINE ADENOSYLTRANSFERASE 2 SUBUNIT BETA"/>
    <property type="match status" value="1"/>
</dbReference>
<comment type="pathway">
    <text evidence="1 6">Carbohydrate biosynthesis; dTDP-L-rhamnose biosynthesis.</text>
</comment>
<comment type="function">
    <text evidence="6">Catalyzes the reduction of dTDP-6-deoxy-L-lyxo-4-hexulose to yield dTDP-L-rhamnose.</text>
</comment>
<feature type="domain" description="RmlD-like substrate binding" evidence="7">
    <location>
        <begin position="1"/>
        <end position="293"/>
    </location>
</feature>
<dbReference type="GO" id="GO:0008831">
    <property type="term" value="F:dTDP-4-dehydrorhamnose reductase activity"/>
    <property type="evidence" value="ECO:0007669"/>
    <property type="project" value="UniProtKB-EC"/>
</dbReference>
<dbReference type="EC" id="1.1.1.133" evidence="3 6"/>
<reference evidence="8" key="1">
    <citation type="submission" date="2022-09" db="EMBL/GenBank/DDBJ databases">
        <title>Winslowiella arboricola sp. nov., isolated from bleeding cankers on broadleaf hosts.</title>
        <authorList>
            <person name="Brady C."/>
            <person name="Kaur S."/>
            <person name="Crampton B."/>
            <person name="Maddock D."/>
            <person name="Arnold D."/>
            <person name="Denman S."/>
        </authorList>
    </citation>
    <scope>NUCLEOTIDE SEQUENCE</scope>
    <source>
        <strain evidence="8">BAC 15a-03b</strain>
    </source>
</reference>
<name>A0A9J6PKJ7_9GAMM</name>
<dbReference type="GO" id="GO:0005829">
    <property type="term" value="C:cytosol"/>
    <property type="evidence" value="ECO:0007669"/>
    <property type="project" value="TreeGrafter"/>
</dbReference>
<evidence type="ECO:0000256" key="2">
    <source>
        <dbReference type="ARBA" id="ARBA00010944"/>
    </source>
</evidence>
<dbReference type="Gene3D" id="3.40.50.720">
    <property type="entry name" value="NAD(P)-binding Rossmann-like Domain"/>
    <property type="match status" value="1"/>
</dbReference>
<keyword evidence="6 8" id="KW-0560">Oxidoreductase</keyword>
<accession>A0A9J6PKJ7</accession>
<dbReference type="InterPro" id="IPR005913">
    <property type="entry name" value="dTDP_dehydrorham_reduct"/>
</dbReference>
<proteinExistence type="inferred from homology"/>
<gene>
    <name evidence="8" type="primary">rfbD</name>
    <name evidence="8" type="ORF">N5923_15175</name>
</gene>
<dbReference type="NCBIfam" id="NF007440">
    <property type="entry name" value="PRK09987.1"/>
    <property type="match status" value="1"/>
</dbReference>
<protein>
    <recommendedName>
        <fullName evidence="4 6">dTDP-4-dehydrorhamnose reductase</fullName>
        <ecNumber evidence="3 6">1.1.1.133</ecNumber>
    </recommendedName>
</protein>
<evidence type="ECO:0000256" key="3">
    <source>
        <dbReference type="ARBA" id="ARBA00012929"/>
    </source>
</evidence>
<dbReference type="PANTHER" id="PTHR10491">
    <property type="entry name" value="DTDP-4-DEHYDRORHAMNOSE REDUCTASE"/>
    <property type="match status" value="1"/>
</dbReference>
<evidence type="ECO:0000256" key="1">
    <source>
        <dbReference type="ARBA" id="ARBA00004781"/>
    </source>
</evidence>
<dbReference type="Gene3D" id="3.90.25.10">
    <property type="entry name" value="UDP-galactose 4-epimerase, domain 1"/>
    <property type="match status" value="1"/>
</dbReference>
<comment type="caution">
    <text evidence="8">The sequence shown here is derived from an EMBL/GenBank/DDBJ whole genome shotgun (WGS) entry which is preliminary data.</text>
</comment>
<comment type="cofactor">
    <cofactor evidence="6">
        <name>Mg(2+)</name>
        <dbReference type="ChEBI" id="CHEBI:18420"/>
    </cofactor>
    <text evidence="6">Binds 1 Mg(2+) ion per monomer.</text>
</comment>
<organism evidence="8 9">
    <name type="scientific">Winslowiella arboricola</name>
    <dbReference type="NCBI Taxonomy" id="2978220"/>
    <lineage>
        <taxon>Bacteria</taxon>
        <taxon>Pseudomonadati</taxon>
        <taxon>Pseudomonadota</taxon>
        <taxon>Gammaproteobacteria</taxon>
        <taxon>Enterobacterales</taxon>
        <taxon>Erwiniaceae</taxon>
        <taxon>Winslowiella</taxon>
    </lineage>
</organism>
<evidence type="ECO:0000256" key="4">
    <source>
        <dbReference type="ARBA" id="ARBA00017099"/>
    </source>
</evidence>